<protein>
    <recommendedName>
        <fullName evidence="1">Amidase domain-containing protein</fullName>
    </recommendedName>
</protein>
<comment type="caution">
    <text evidence="2">The sequence shown here is derived from an EMBL/GenBank/DDBJ whole genome shotgun (WGS) entry which is preliminary data.</text>
</comment>
<dbReference type="RefSeq" id="WP_068529713.1">
    <property type="nucleotide sequence ID" value="NZ_LVJH01000006.1"/>
</dbReference>
<dbReference type="Gene3D" id="3.90.1300.10">
    <property type="entry name" value="Amidase signature (AS) domain"/>
    <property type="match status" value="1"/>
</dbReference>
<dbReference type="STRING" id="494026.PGLA_05155"/>
<dbReference type="Pfam" id="PF01425">
    <property type="entry name" value="Amidase"/>
    <property type="match status" value="1"/>
</dbReference>
<keyword evidence="3" id="KW-1185">Reference proteome</keyword>
<dbReference type="PANTHER" id="PTHR45847:SF6">
    <property type="entry name" value="FATTY ACID AMIDE HYDROLASE"/>
    <property type="match status" value="1"/>
</dbReference>
<dbReference type="SUPFAM" id="SSF75304">
    <property type="entry name" value="Amidase signature (AS) enzymes"/>
    <property type="match status" value="1"/>
</dbReference>
<dbReference type="PANTHER" id="PTHR45847">
    <property type="entry name" value="FATTY ACID AMIDE HYDROLASE"/>
    <property type="match status" value="1"/>
</dbReference>
<dbReference type="AlphaFoldDB" id="A0A168ML19"/>
<proteinExistence type="predicted"/>
<sequence>MNLQMVKDLTIGMWMTDHIFSPSPSITRVLEDAGAELVPYELPMVKENMQCFYGMMCADGGKGIENTLVLSTQEHPITKILEVQKMGKIKRKLAVSVLKLLKQKIVSSVIIPFTGNKTNQEYQELVSKRGQYQNLIPNDLREKNINAIICPIFPTSALFHNGSKNLSYEGAYNSLINFLGFPSGAFSYSFVKEGEQTMERDTTDFVLKAVMEAEKNSLGLPVGFQVVSLPNHEHIVLSIMAHLEQTS</sequence>
<evidence type="ECO:0000259" key="1">
    <source>
        <dbReference type="Pfam" id="PF01425"/>
    </source>
</evidence>
<feature type="domain" description="Amidase" evidence="1">
    <location>
        <begin position="6"/>
        <end position="237"/>
    </location>
</feature>
<dbReference type="GO" id="GO:0009062">
    <property type="term" value="P:fatty acid catabolic process"/>
    <property type="evidence" value="ECO:0007669"/>
    <property type="project" value="TreeGrafter"/>
</dbReference>
<dbReference type="InterPro" id="IPR036928">
    <property type="entry name" value="AS_sf"/>
</dbReference>
<organism evidence="2 3">
    <name type="scientific">Paenibacillus glacialis</name>
    <dbReference type="NCBI Taxonomy" id="494026"/>
    <lineage>
        <taxon>Bacteria</taxon>
        <taxon>Bacillati</taxon>
        <taxon>Bacillota</taxon>
        <taxon>Bacilli</taxon>
        <taxon>Bacillales</taxon>
        <taxon>Paenibacillaceae</taxon>
        <taxon>Paenibacillus</taxon>
    </lineage>
</organism>
<dbReference type="EMBL" id="LVJH01000006">
    <property type="protein sequence ID" value="OAB44801.1"/>
    <property type="molecule type" value="Genomic_DNA"/>
</dbReference>
<dbReference type="Proteomes" id="UP000076967">
    <property type="component" value="Unassembled WGS sequence"/>
</dbReference>
<accession>A0A168ML19</accession>
<reference evidence="2 3" key="1">
    <citation type="submission" date="2016-03" db="EMBL/GenBank/DDBJ databases">
        <title>Draft genome sequence of Paenibacillus glacialis DSM 22343.</title>
        <authorList>
            <person name="Shin S.-K."/>
            <person name="Yi H."/>
        </authorList>
    </citation>
    <scope>NUCLEOTIDE SEQUENCE [LARGE SCALE GENOMIC DNA]</scope>
    <source>
        <strain evidence="2 3">DSM 22343</strain>
    </source>
</reference>
<gene>
    <name evidence="2" type="ORF">PGLA_05155</name>
</gene>
<dbReference type="GO" id="GO:0017064">
    <property type="term" value="F:fatty acid amide hydrolase activity"/>
    <property type="evidence" value="ECO:0007669"/>
    <property type="project" value="TreeGrafter"/>
</dbReference>
<evidence type="ECO:0000313" key="2">
    <source>
        <dbReference type="EMBL" id="OAB44801.1"/>
    </source>
</evidence>
<dbReference type="InterPro" id="IPR023631">
    <property type="entry name" value="Amidase_dom"/>
</dbReference>
<dbReference type="GO" id="GO:0004040">
    <property type="term" value="F:amidase activity"/>
    <property type="evidence" value="ECO:0007669"/>
    <property type="project" value="TreeGrafter"/>
</dbReference>
<dbReference type="InterPro" id="IPR052096">
    <property type="entry name" value="Endocannabinoid_amidase"/>
</dbReference>
<name>A0A168ML19_9BACL</name>
<evidence type="ECO:0000313" key="3">
    <source>
        <dbReference type="Proteomes" id="UP000076967"/>
    </source>
</evidence>